<dbReference type="AlphaFoldDB" id="A0A9P0ZL98"/>
<organism evidence="1 2">
    <name type="scientific">Cuscuta europaea</name>
    <name type="common">European dodder</name>
    <dbReference type="NCBI Taxonomy" id="41803"/>
    <lineage>
        <taxon>Eukaryota</taxon>
        <taxon>Viridiplantae</taxon>
        <taxon>Streptophyta</taxon>
        <taxon>Embryophyta</taxon>
        <taxon>Tracheophyta</taxon>
        <taxon>Spermatophyta</taxon>
        <taxon>Magnoliopsida</taxon>
        <taxon>eudicotyledons</taxon>
        <taxon>Gunneridae</taxon>
        <taxon>Pentapetalae</taxon>
        <taxon>asterids</taxon>
        <taxon>lamiids</taxon>
        <taxon>Solanales</taxon>
        <taxon>Convolvulaceae</taxon>
        <taxon>Cuscuteae</taxon>
        <taxon>Cuscuta</taxon>
        <taxon>Cuscuta subgen. Cuscuta</taxon>
    </lineage>
</organism>
<protein>
    <submittedName>
        <fullName evidence="1">Uncharacterized protein</fullName>
    </submittedName>
</protein>
<evidence type="ECO:0000313" key="2">
    <source>
        <dbReference type="Proteomes" id="UP001152484"/>
    </source>
</evidence>
<name>A0A9P0ZL98_CUSEU</name>
<evidence type="ECO:0000313" key="1">
    <source>
        <dbReference type="EMBL" id="CAH9102857.1"/>
    </source>
</evidence>
<sequence length="81" mass="9083">MLLRHHPSSPAAPPSHSIVVAGKFKSPARSSPLLIDCFRFARSLHSIIVPEIFAPVTKIEIDGDLFRDEALRLRKFCMKSK</sequence>
<keyword evidence="2" id="KW-1185">Reference proteome</keyword>
<comment type="caution">
    <text evidence="1">The sequence shown here is derived from an EMBL/GenBank/DDBJ whole genome shotgun (WGS) entry which is preliminary data.</text>
</comment>
<gene>
    <name evidence="1" type="ORF">CEURO_LOCUS15948</name>
</gene>
<dbReference type="EMBL" id="CAMAPE010000043">
    <property type="protein sequence ID" value="CAH9102857.1"/>
    <property type="molecule type" value="Genomic_DNA"/>
</dbReference>
<reference evidence="1" key="1">
    <citation type="submission" date="2022-07" db="EMBL/GenBank/DDBJ databases">
        <authorList>
            <person name="Macas J."/>
            <person name="Novak P."/>
            <person name="Neumann P."/>
        </authorList>
    </citation>
    <scope>NUCLEOTIDE SEQUENCE</scope>
</reference>
<accession>A0A9P0ZL98</accession>
<proteinExistence type="predicted"/>
<dbReference type="Proteomes" id="UP001152484">
    <property type="component" value="Unassembled WGS sequence"/>
</dbReference>